<dbReference type="RefSeq" id="WP_089388909.1">
    <property type="nucleotide sequence ID" value="NZ_FZNM01000012.1"/>
</dbReference>
<keyword evidence="5 6" id="KW-0472">Membrane</keyword>
<proteinExistence type="predicted"/>
<reference evidence="9 11" key="3">
    <citation type="submission" date="2019-02" db="EMBL/GenBank/DDBJ databases">
        <authorList>
            <person name="Zhang G."/>
        </authorList>
    </citation>
    <scope>NUCLEOTIDE SEQUENCE [LARGE SCALE GENOMIC DNA]</scope>
    <source>
        <strain evidence="9 11">CMB17</strain>
    </source>
</reference>
<gene>
    <name evidence="9" type="ORF">EYF88_14545</name>
    <name evidence="8" type="ORF">SAMN06265378_11249</name>
</gene>
<keyword evidence="4 6" id="KW-1133">Transmembrane helix</keyword>
<keyword evidence="3 6" id="KW-0812">Transmembrane</keyword>
<dbReference type="AlphaFoldDB" id="A0A238XTJ9"/>
<reference evidence="8" key="1">
    <citation type="submission" date="2017-06" db="EMBL/GenBank/DDBJ databases">
        <authorList>
            <person name="Kim H.J."/>
            <person name="Triplett B.A."/>
        </authorList>
    </citation>
    <scope>NUCLEOTIDE SEQUENCE [LARGE SCALE GENOMIC DNA]</scope>
    <source>
        <strain evidence="8">DSM 26170</strain>
    </source>
</reference>
<evidence type="ECO:0000313" key="10">
    <source>
        <dbReference type="Proteomes" id="UP000198409"/>
    </source>
</evidence>
<organism evidence="8 10">
    <name type="scientific">Paracoccus sediminis</name>
    <dbReference type="NCBI Taxonomy" id="1214787"/>
    <lineage>
        <taxon>Bacteria</taxon>
        <taxon>Pseudomonadati</taxon>
        <taxon>Pseudomonadota</taxon>
        <taxon>Alphaproteobacteria</taxon>
        <taxon>Rhodobacterales</taxon>
        <taxon>Paracoccaceae</taxon>
        <taxon>Paracoccus</taxon>
    </lineage>
</organism>
<evidence type="ECO:0000313" key="11">
    <source>
        <dbReference type="Proteomes" id="UP000292859"/>
    </source>
</evidence>
<feature type="transmembrane region" description="Helical" evidence="6">
    <location>
        <begin position="51"/>
        <end position="71"/>
    </location>
</feature>
<dbReference type="EMBL" id="SIRL01000012">
    <property type="protein sequence ID" value="TBN47860.1"/>
    <property type="molecule type" value="Genomic_DNA"/>
</dbReference>
<evidence type="ECO:0000256" key="1">
    <source>
        <dbReference type="ARBA" id="ARBA00004651"/>
    </source>
</evidence>
<name>A0A238XTJ9_9RHOB</name>
<sequence>MFNWIVSTIESLGVPGLGLLMLLENIIPPIPSELVIPLAGYLSAQGRFSPILAFLAATTGASLGALFWYWAGRRLGRDRLRAFATRRGRWIGFTIDDLTAAEAWFERHGGKIVFLGRMVPGIRTFVSIPAGIAGMPVTRFLLLTAAGSALWTGLLMTGGYVLKAKYDLLATWIDPISTAILGLVVLAWLWQVVRPRQKTRG</sequence>
<dbReference type="InterPro" id="IPR051311">
    <property type="entry name" value="DedA_domain"/>
</dbReference>
<keyword evidence="11" id="KW-1185">Reference proteome</keyword>
<evidence type="ECO:0000256" key="4">
    <source>
        <dbReference type="ARBA" id="ARBA00022989"/>
    </source>
</evidence>
<accession>A0A238XTJ9</accession>
<dbReference type="Proteomes" id="UP000292859">
    <property type="component" value="Unassembled WGS sequence"/>
</dbReference>
<evidence type="ECO:0000259" key="7">
    <source>
        <dbReference type="Pfam" id="PF09335"/>
    </source>
</evidence>
<dbReference type="GO" id="GO:0005886">
    <property type="term" value="C:plasma membrane"/>
    <property type="evidence" value="ECO:0007669"/>
    <property type="project" value="UniProtKB-SubCell"/>
</dbReference>
<feature type="domain" description="VTT" evidence="7">
    <location>
        <begin position="30"/>
        <end position="160"/>
    </location>
</feature>
<evidence type="ECO:0000313" key="8">
    <source>
        <dbReference type="EMBL" id="SNR62032.1"/>
    </source>
</evidence>
<dbReference type="Proteomes" id="UP000198409">
    <property type="component" value="Unassembled WGS sequence"/>
</dbReference>
<evidence type="ECO:0000256" key="6">
    <source>
        <dbReference type="SAM" id="Phobius"/>
    </source>
</evidence>
<reference evidence="10" key="2">
    <citation type="submission" date="2017-06" db="EMBL/GenBank/DDBJ databases">
        <authorList>
            <person name="Varghese N."/>
            <person name="Submissions S."/>
        </authorList>
    </citation>
    <scope>NUCLEOTIDE SEQUENCE [LARGE SCALE GENOMIC DNA]</scope>
    <source>
        <strain evidence="10">DSM 26170</strain>
    </source>
</reference>
<evidence type="ECO:0000256" key="5">
    <source>
        <dbReference type="ARBA" id="ARBA00023136"/>
    </source>
</evidence>
<evidence type="ECO:0000313" key="9">
    <source>
        <dbReference type="EMBL" id="TBN47860.1"/>
    </source>
</evidence>
<protein>
    <submittedName>
        <fullName evidence="9">DedA family protein</fullName>
    </submittedName>
    <submittedName>
        <fullName evidence="8">Membrane protein DedA, SNARE-associated domain</fullName>
    </submittedName>
</protein>
<feature type="transmembrane region" description="Helical" evidence="6">
    <location>
        <begin position="168"/>
        <end position="190"/>
    </location>
</feature>
<comment type="subcellular location">
    <subcellularLocation>
        <location evidence="1">Cell membrane</location>
        <topology evidence="1">Multi-pass membrane protein</topology>
    </subcellularLocation>
</comment>
<dbReference type="PANTHER" id="PTHR42709:SF6">
    <property type="entry name" value="UNDECAPRENYL PHOSPHATE TRANSPORTER A"/>
    <property type="match status" value="1"/>
</dbReference>
<dbReference type="EMBL" id="FZNM01000012">
    <property type="protein sequence ID" value="SNR62032.1"/>
    <property type="molecule type" value="Genomic_DNA"/>
</dbReference>
<dbReference type="InterPro" id="IPR032816">
    <property type="entry name" value="VTT_dom"/>
</dbReference>
<evidence type="ECO:0000256" key="2">
    <source>
        <dbReference type="ARBA" id="ARBA00022475"/>
    </source>
</evidence>
<keyword evidence="2" id="KW-1003">Cell membrane</keyword>
<dbReference type="PANTHER" id="PTHR42709">
    <property type="entry name" value="ALKALINE PHOSPHATASE LIKE PROTEIN"/>
    <property type="match status" value="1"/>
</dbReference>
<dbReference type="Pfam" id="PF09335">
    <property type="entry name" value="VTT_dom"/>
    <property type="match status" value="1"/>
</dbReference>
<evidence type="ECO:0000256" key="3">
    <source>
        <dbReference type="ARBA" id="ARBA00022692"/>
    </source>
</evidence>
<feature type="transmembrane region" description="Helical" evidence="6">
    <location>
        <begin position="12"/>
        <end position="31"/>
    </location>
</feature>
<feature type="transmembrane region" description="Helical" evidence="6">
    <location>
        <begin position="140"/>
        <end position="162"/>
    </location>
</feature>
<dbReference type="OrthoDB" id="9813426at2"/>